<keyword evidence="3" id="KW-1185">Reference proteome</keyword>
<accession>A0A1B0AP57</accession>
<keyword evidence="1" id="KW-0812">Transmembrane</keyword>
<dbReference type="EnsemblMetazoa" id="GPPI003522-RA">
    <property type="protein sequence ID" value="GPPI003522-PA"/>
    <property type="gene ID" value="GPPI003522"/>
</dbReference>
<keyword evidence="1" id="KW-0472">Membrane</keyword>
<feature type="transmembrane region" description="Helical" evidence="1">
    <location>
        <begin position="37"/>
        <end position="55"/>
    </location>
</feature>
<evidence type="ECO:0000313" key="3">
    <source>
        <dbReference type="Proteomes" id="UP000092460"/>
    </source>
</evidence>
<proteinExistence type="predicted"/>
<organism evidence="2 3">
    <name type="scientific">Glossina palpalis gambiensis</name>
    <dbReference type="NCBI Taxonomy" id="67801"/>
    <lineage>
        <taxon>Eukaryota</taxon>
        <taxon>Metazoa</taxon>
        <taxon>Ecdysozoa</taxon>
        <taxon>Arthropoda</taxon>
        <taxon>Hexapoda</taxon>
        <taxon>Insecta</taxon>
        <taxon>Pterygota</taxon>
        <taxon>Neoptera</taxon>
        <taxon>Endopterygota</taxon>
        <taxon>Diptera</taxon>
        <taxon>Brachycera</taxon>
        <taxon>Muscomorpha</taxon>
        <taxon>Hippoboscoidea</taxon>
        <taxon>Glossinidae</taxon>
        <taxon>Glossina</taxon>
    </lineage>
</organism>
<reference evidence="2" key="2">
    <citation type="submission" date="2020-05" db="UniProtKB">
        <authorList>
            <consortium name="EnsemblMetazoa"/>
        </authorList>
    </citation>
    <scope>IDENTIFICATION</scope>
    <source>
        <strain evidence="2">IAEA</strain>
    </source>
</reference>
<keyword evidence="1" id="KW-1133">Transmembrane helix</keyword>
<feature type="transmembrane region" description="Helical" evidence="1">
    <location>
        <begin position="12"/>
        <end position="31"/>
    </location>
</feature>
<reference evidence="3" key="1">
    <citation type="submission" date="2015-01" db="EMBL/GenBank/DDBJ databases">
        <authorList>
            <person name="Aksoy S."/>
            <person name="Warren W."/>
            <person name="Wilson R.K."/>
        </authorList>
    </citation>
    <scope>NUCLEOTIDE SEQUENCE [LARGE SCALE GENOMIC DNA]</scope>
    <source>
        <strain evidence="3">IAEA</strain>
    </source>
</reference>
<dbReference type="Proteomes" id="UP000092460">
    <property type="component" value="Unassembled WGS sequence"/>
</dbReference>
<name>A0A1B0AP57_9MUSC</name>
<dbReference type="EMBL" id="JXJN01001196">
    <property type="status" value="NOT_ANNOTATED_CDS"/>
    <property type="molecule type" value="Genomic_DNA"/>
</dbReference>
<sequence length="136" mass="15458">ICGESPLPWPELVCIAVVLCTRVVISFQLLVIPIVDIAVVVVAVVLVVTILVIVVQKTRRAVICISHHVDMLLSFFPIKMTAEDIKESVMMLTHHLFNSFQSDQRRNLYGRSTINVSQKERKYNKKKTAQVESRKK</sequence>
<protein>
    <submittedName>
        <fullName evidence="2">Uncharacterized protein</fullName>
    </submittedName>
</protein>
<evidence type="ECO:0000256" key="1">
    <source>
        <dbReference type="SAM" id="Phobius"/>
    </source>
</evidence>
<dbReference type="VEuPathDB" id="VectorBase:GPPI003522"/>
<dbReference type="AlphaFoldDB" id="A0A1B0AP57"/>
<evidence type="ECO:0000313" key="2">
    <source>
        <dbReference type="EnsemblMetazoa" id="GPPI003522-PA"/>
    </source>
</evidence>